<dbReference type="PANTHER" id="PTHR38600">
    <property type="entry name" value="TRANSCRIPTIONAL REGULATORY PROTEIN"/>
    <property type="match status" value="1"/>
</dbReference>
<dbReference type="Proteomes" id="UP000011769">
    <property type="component" value="Unassembled WGS sequence"/>
</dbReference>
<evidence type="ECO:0000256" key="1">
    <source>
        <dbReference type="ARBA" id="ARBA00023125"/>
    </source>
</evidence>
<dbReference type="PANTHER" id="PTHR38600:SF1">
    <property type="entry name" value="TRANSCRIPTIONAL REGULATORY PROTEIN"/>
    <property type="match status" value="1"/>
</dbReference>
<dbReference type="InterPro" id="IPR036390">
    <property type="entry name" value="WH_DNA-bd_sf"/>
</dbReference>
<gene>
    <name evidence="2" type="ORF">SPJ1_1805</name>
</gene>
<keyword evidence="1" id="KW-0238">DNA-binding</keyword>
<keyword evidence="3" id="KW-1185">Reference proteome</keyword>
<evidence type="ECO:0000313" key="2">
    <source>
        <dbReference type="EMBL" id="EMG24934.1"/>
    </source>
</evidence>
<dbReference type="InterPro" id="IPR036388">
    <property type="entry name" value="WH-like_DNA-bd_sf"/>
</dbReference>
<proteinExistence type="predicted"/>
<dbReference type="Gene3D" id="1.10.10.10">
    <property type="entry name" value="Winged helix-like DNA-binding domain superfamily/Winged helix DNA-binding domain"/>
    <property type="match status" value="1"/>
</dbReference>
<dbReference type="SUPFAM" id="SSF46785">
    <property type="entry name" value="Winged helix' DNA-binding domain"/>
    <property type="match status" value="1"/>
</dbReference>
<sequence length="304" mass="34884">MDIDIKNDNNEALSIFNALSHIDRLKMIELIDYKGVPISKLKDELMISAPSLSKHLKILENANLIQTYYGEKNQWKQKFVSLTTDHLSIHFPQKIFPDLTHIRESVKIGHFSNFEATPSCGMATENTIIGKIDDPKSFLNQDRVNASIIWLSQGFIEYKIPKPLQNGEEIAMLDINLELASEFPISNNTWPTNLKIILNGIPIANVTIPGNFSDVRGKYTPNWWDDDFSQYGLLTHMRINQHDTSVDGEKVSDFNLKDTRIEEEDFISFRIETDLYQNRSGGLTLFGDKWGNHPQDINFDFYIS</sequence>
<dbReference type="CDD" id="cd00090">
    <property type="entry name" value="HTH_ARSR"/>
    <property type="match status" value="1"/>
</dbReference>
<protein>
    <submittedName>
        <fullName evidence="2">Transcriptional regulator, ArsR family</fullName>
    </submittedName>
</protein>
<dbReference type="RefSeq" id="WP_004235429.1">
    <property type="nucleotide sequence ID" value="NZ_ALYM01000006.1"/>
</dbReference>
<dbReference type="InterPro" id="IPR011991">
    <property type="entry name" value="ArsR-like_HTH"/>
</dbReference>
<evidence type="ECO:0000313" key="3">
    <source>
        <dbReference type="Proteomes" id="UP000011769"/>
    </source>
</evidence>
<reference evidence="2 3" key="1">
    <citation type="journal article" date="2013" name="PLoS ONE">
        <title>Comparative Genomic Characterization of Three Streptococcus parauberis Strains in Fish Pathogen, as Assessed by Wide-Genome Analyses.</title>
        <authorList>
            <person name="Nho S.W."/>
            <person name="Hikima J."/>
            <person name="Park S.B."/>
            <person name="Jang H.B."/>
            <person name="Cha I.S."/>
            <person name="Yasuike M."/>
            <person name="Nakamura Y."/>
            <person name="Fujiwara A."/>
            <person name="Sano M."/>
            <person name="Kanai K."/>
            <person name="Kondo H."/>
            <person name="Hirono I."/>
            <person name="Takeyama H."/>
            <person name="Aoki T."/>
            <person name="Jung T.S."/>
        </authorList>
    </citation>
    <scope>NUCLEOTIDE SEQUENCE [LARGE SCALE GENOMIC DNA]</scope>
    <source>
        <strain evidence="2 3">KRS-02083</strain>
    </source>
</reference>
<name>A0ABP2SWW0_9STRE</name>
<accession>A0ABP2SWW0</accession>
<dbReference type="EMBL" id="ALYM01000006">
    <property type="protein sequence ID" value="EMG24934.1"/>
    <property type="molecule type" value="Genomic_DNA"/>
</dbReference>
<comment type="caution">
    <text evidence="2">The sequence shown here is derived from an EMBL/GenBank/DDBJ whole genome shotgun (WGS) entry which is preliminary data.</text>
</comment>
<organism evidence="2 3">
    <name type="scientific">Streptococcus parauberis KRS-02083</name>
    <dbReference type="NCBI Taxonomy" id="1207545"/>
    <lineage>
        <taxon>Bacteria</taxon>
        <taxon>Bacillati</taxon>
        <taxon>Bacillota</taxon>
        <taxon>Bacilli</taxon>
        <taxon>Lactobacillales</taxon>
        <taxon>Streptococcaceae</taxon>
        <taxon>Streptococcus</taxon>
    </lineage>
</organism>